<accession>A0A3E2HSH8</accession>
<dbReference type="STRING" id="5539.A0A3E2HSH8"/>
<evidence type="ECO:0000256" key="5">
    <source>
        <dbReference type="ARBA" id="ARBA00023242"/>
    </source>
</evidence>
<dbReference type="GO" id="GO:0008270">
    <property type="term" value="F:zinc ion binding"/>
    <property type="evidence" value="ECO:0007669"/>
    <property type="project" value="InterPro"/>
</dbReference>
<comment type="caution">
    <text evidence="8">The sequence shown here is derived from an EMBL/GenBank/DDBJ whole genome shotgun (WGS) entry which is preliminary data.</text>
</comment>
<evidence type="ECO:0000256" key="4">
    <source>
        <dbReference type="ARBA" id="ARBA00023163"/>
    </source>
</evidence>
<dbReference type="OrthoDB" id="47007at2759"/>
<organism evidence="8 9">
    <name type="scientific">Scytalidium lignicola</name>
    <name type="common">Hyphomycete</name>
    <dbReference type="NCBI Taxonomy" id="5539"/>
    <lineage>
        <taxon>Eukaryota</taxon>
        <taxon>Fungi</taxon>
        <taxon>Dikarya</taxon>
        <taxon>Ascomycota</taxon>
        <taxon>Pezizomycotina</taxon>
        <taxon>Leotiomycetes</taxon>
        <taxon>Leotiomycetes incertae sedis</taxon>
        <taxon>Scytalidium</taxon>
    </lineage>
</organism>
<evidence type="ECO:0000313" key="8">
    <source>
        <dbReference type="EMBL" id="RFU36299.1"/>
    </source>
</evidence>
<feature type="region of interest" description="Disordered" evidence="6">
    <location>
        <begin position="138"/>
        <end position="161"/>
    </location>
</feature>
<proteinExistence type="predicted"/>
<sequence>MDSRIPNHSSNLRRIPPDLRKRAALSCDLCKTRRRKCVRSVSGDNCQLCKENQVSCITTIARKQRSHTPMKDLPPSHIVIEQLVARLFPRVATRDLNQLIKLADCLEKYNVEIHCVDDRITVSADPIDILSSASHMHQYSRERIATPPPESPPTPTSRGDHYERILQNSSGTLSYFGPSSSMAFVMQLREELVLNENQSQNLESLQPTQRRLRKDFAADKYCCTMEKAPTMGISDTDPQGHVHPDQYNLGNGDSTGAQSAPRPNRPQSFVDCLPLRQQVDELVELFFIHIHPNMALFHRPLFQSALEDLWACDKPESQDVGWMVCCCVVLVFGCEHIISTSTNKSASHIQDVSNLQRKLLELALGKVTQLILSATLQSVQSFALLSLYLNATNQRNASWIMMGCAIRMAISLGMHRGDKLLLQRHIRLTPIERELRKRVWWTLYIFEQYHSALFGRPSAIDDEETTSDLPIESILDEGYHRPPGLIAHDVSLAKIVSKIRKSQADHGRFSSLGGHGFSDCHTVHGLLQELDTWYDDLPPFLKFDESNQRHIYPSHFRQLVTLQLRYQHARLLLARPFHLKILQNPLPTVQDGVVTDIVAKFGDICVGAALESWKLTSILWESGKLDGNLWLDGVFAYQSGMVLSLACLDTRQRLSTSNRKDFESAVEGILKILRQFPPNKPMSRLVQIADDFSSIVRAMRPCPTPPTTGEQHRYQQLLPQTPHSSSTDEALVGHQGMPINQPGAEVTSVALEDMQSSWSPPLPPNRHDSTVDDISRCESSFTWGFEGAELIDSMLDWNFPQAFGFDDGKSYSTF</sequence>
<keyword evidence="1" id="KW-0479">Metal-binding</keyword>
<dbReference type="AlphaFoldDB" id="A0A3E2HSH8"/>
<feature type="non-terminal residue" evidence="8">
    <location>
        <position position="1"/>
    </location>
</feature>
<evidence type="ECO:0000313" key="9">
    <source>
        <dbReference type="Proteomes" id="UP000258309"/>
    </source>
</evidence>
<keyword evidence="9" id="KW-1185">Reference proteome</keyword>
<keyword evidence="2" id="KW-0805">Transcription regulation</keyword>
<dbReference type="SUPFAM" id="SSF57701">
    <property type="entry name" value="Zn2/Cys6 DNA-binding domain"/>
    <property type="match status" value="1"/>
</dbReference>
<dbReference type="Proteomes" id="UP000258309">
    <property type="component" value="Unassembled WGS sequence"/>
</dbReference>
<dbReference type="SMART" id="SM00906">
    <property type="entry name" value="Fungal_trans"/>
    <property type="match status" value="1"/>
</dbReference>
<keyword evidence="3" id="KW-0238">DNA-binding</keyword>
<dbReference type="PANTHER" id="PTHR47424">
    <property type="entry name" value="REGULATORY PROTEIN GAL4"/>
    <property type="match status" value="1"/>
</dbReference>
<evidence type="ECO:0000256" key="3">
    <source>
        <dbReference type="ARBA" id="ARBA00023125"/>
    </source>
</evidence>
<dbReference type="Pfam" id="PF04082">
    <property type="entry name" value="Fungal_trans"/>
    <property type="match status" value="1"/>
</dbReference>
<name>A0A3E2HSH8_SCYLI</name>
<dbReference type="EMBL" id="NCSJ02000001">
    <property type="protein sequence ID" value="RFU36299.1"/>
    <property type="molecule type" value="Genomic_DNA"/>
</dbReference>
<feature type="non-terminal residue" evidence="8">
    <location>
        <position position="814"/>
    </location>
</feature>
<dbReference type="PANTHER" id="PTHR47424:SF3">
    <property type="entry name" value="REGULATORY PROTEIN GAL4"/>
    <property type="match status" value="1"/>
</dbReference>
<evidence type="ECO:0000256" key="1">
    <source>
        <dbReference type="ARBA" id="ARBA00022723"/>
    </source>
</evidence>
<evidence type="ECO:0000256" key="6">
    <source>
        <dbReference type="SAM" id="MobiDB-lite"/>
    </source>
</evidence>
<feature type="region of interest" description="Disordered" evidence="6">
    <location>
        <begin position="232"/>
        <end position="264"/>
    </location>
</feature>
<reference evidence="8 9" key="1">
    <citation type="submission" date="2018-05" db="EMBL/GenBank/DDBJ databases">
        <title>Draft genome sequence of Scytalidium lignicola DSM 105466, a ubiquitous saprotrophic fungus.</title>
        <authorList>
            <person name="Buettner E."/>
            <person name="Gebauer A.M."/>
            <person name="Hofrichter M."/>
            <person name="Liers C."/>
            <person name="Kellner H."/>
        </authorList>
    </citation>
    <scope>NUCLEOTIDE SEQUENCE [LARGE SCALE GENOMIC DNA]</scope>
    <source>
        <strain evidence="8 9">DSM 105466</strain>
    </source>
</reference>
<dbReference type="GO" id="GO:0003677">
    <property type="term" value="F:DNA binding"/>
    <property type="evidence" value="ECO:0007669"/>
    <property type="project" value="UniProtKB-KW"/>
</dbReference>
<dbReference type="CDD" id="cd00067">
    <property type="entry name" value="GAL4"/>
    <property type="match status" value="1"/>
</dbReference>
<keyword evidence="4" id="KW-0804">Transcription</keyword>
<evidence type="ECO:0000259" key="7">
    <source>
        <dbReference type="PROSITE" id="PS00463"/>
    </source>
</evidence>
<dbReference type="CDD" id="cd12148">
    <property type="entry name" value="fungal_TF_MHR"/>
    <property type="match status" value="1"/>
</dbReference>
<dbReference type="InterPro" id="IPR051127">
    <property type="entry name" value="Fungal_SecMet_Regulators"/>
</dbReference>
<feature type="domain" description="Zn(2)-C6 fungal-type" evidence="7">
    <location>
        <begin position="26"/>
        <end position="56"/>
    </location>
</feature>
<dbReference type="GO" id="GO:0006351">
    <property type="term" value="P:DNA-templated transcription"/>
    <property type="evidence" value="ECO:0007669"/>
    <property type="project" value="InterPro"/>
</dbReference>
<dbReference type="InterPro" id="IPR007219">
    <property type="entry name" value="XnlR_reg_dom"/>
</dbReference>
<feature type="compositionally biased region" description="Polar residues" evidence="6">
    <location>
        <begin position="248"/>
        <end position="258"/>
    </location>
</feature>
<feature type="compositionally biased region" description="Pro residues" evidence="6">
    <location>
        <begin position="146"/>
        <end position="155"/>
    </location>
</feature>
<dbReference type="GO" id="GO:0000981">
    <property type="term" value="F:DNA-binding transcription factor activity, RNA polymerase II-specific"/>
    <property type="evidence" value="ECO:0007669"/>
    <property type="project" value="InterPro"/>
</dbReference>
<protein>
    <recommendedName>
        <fullName evidence="7">Zn(2)-C6 fungal-type domain-containing protein</fullName>
    </recommendedName>
</protein>
<gene>
    <name evidence="8" type="ORF">B7463_g92</name>
</gene>
<dbReference type="InterPro" id="IPR001138">
    <property type="entry name" value="Zn2Cys6_DnaBD"/>
</dbReference>
<dbReference type="PROSITE" id="PS00463">
    <property type="entry name" value="ZN2_CY6_FUNGAL_1"/>
    <property type="match status" value="1"/>
</dbReference>
<evidence type="ECO:0000256" key="2">
    <source>
        <dbReference type="ARBA" id="ARBA00023015"/>
    </source>
</evidence>
<dbReference type="InterPro" id="IPR036864">
    <property type="entry name" value="Zn2-C6_fun-type_DNA-bd_sf"/>
</dbReference>
<keyword evidence="5" id="KW-0539">Nucleus</keyword>